<protein>
    <submittedName>
        <fullName evidence="1">Uncharacterized protein</fullName>
    </submittedName>
</protein>
<sequence length="55" mass="5908">MKQHILTTRYFIELGPWAKVVDRTGVATAAPDLDNTVQNPIAPAIDATVVDGRCG</sequence>
<name>A0ABU4B8S6_9NOCA</name>
<proteinExistence type="predicted"/>
<evidence type="ECO:0000313" key="2">
    <source>
        <dbReference type="Proteomes" id="UP001185755"/>
    </source>
</evidence>
<evidence type="ECO:0000313" key="1">
    <source>
        <dbReference type="EMBL" id="MDV6260598.1"/>
    </source>
</evidence>
<gene>
    <name evidence="1" type="ORF">R3P96_04525</name>
</gene>
<comment type="caution">
    <text evidence="1">The sequence shown here is derived from an EMBL/GenBank/DDBJ whole genome shotgun (WGS) entry which is preliminary data.</text>
</comment>
<accession>A0ABU4B8S6</accession>
<reference evidence="1 2" key="1">
    <citation type="submission" date="2023-10" db="EMBL/GenBank/DDBJ databases">
        <title>Development of a sustainable strategy for remediation of hydrocarbon-contaminated territories based on the waste exchange concept.</title>
        <authorList>
            <person name="Krivoruchko A."/>
        </authorList>
    </citation>
    <scope>NUCLEOTIDE SEQUENCE [LARGE SCALE GENOMIC DNA]</scope>
    <source>
        <strain evidence="1 2">IEGM 1323</strain>
    </source>
</reference>
<dbReference type="EMBL" id="JAWLJX010000001">
    <property type="protein sequence ID" value="MDV6260598.1"/>
    <property type="molecule type" value="Genomic_DNA"/>
</dbReference>
<dbReference type="RefSeq" id="WP_317563379.1">
    <property type="nucleotide sequence ID" value="NZ_JAWLJX010000001.1"/>
</dbReference>
<organism evidence="1 2">
    <name type="scientific">Rhodococcoides yunnanense</name>
    <dbReference type="NCBI Taxonomy" id="278209"/>
    <lineage>
        <taxon>Bacteria</taxon>
        <taxon>Bacillati</taxon>
        <taxon>Actinomycetota</taxon>
        <taxon>Actinomycetes</taxon>
        <taxon>Mycobacteriales</taxon>
        <taxon>Nocardiaceae</taxon>
        <taxon>Rhodococcoides</taxon>
    </lineage>
</organism>
<dbReference type="Proteomes" id="UP001185755">
    <property type="component" value="Unassembled WGS sequence"/>
</dbReference>
<keyword evidence="2" id="KW-1185">Reference proteome</keyword>